<dbReference type="STRING" id="1121955.SAMN02745146_0723"/>
<dbReference type="Proteomes" id="UP000184418">
    <property type="component" value="Unassembled WGS sequence"/>
</dbReference>
<dbReference type="EMBL" id="FQYN01000001">
    <property type="protein sequence ID" value="SHI38548.1"/>
    <property type="molecule type" value="Genomic_DNA"/>
</dbReference>
<protein>
    <submittedName>
        <fullName evidence="1">Uncharacterized protein</fullName>
    </submittedName>
</protein>
<gene>
    <name evidence="1" type="ORF">SAMN02745146_0723</name>
</gene>
<keyword evidence="2" id="KW-1185">Reference proteome</keyword>
<dbReference type="AlphaFoldDB" id="A0A1M6AQF4"/>
<name>A0A1M6AQF4_9BACT</name>
<dbReference type="Pfam" id="PF22668">
    <property type="entry name" value="DUF7009"/>
    <property type="match status" value="1"/>
</dbReference>
<organism evidence="1 2">
    <name type="scientific">Hymenobacter daecheongensis DSM 21074</name>
    <dbReference type="NCBI Taxonomy" id="1121955"/>
    <lineage>
        <taxon>Bacteria</taxon>
        <taxon>Pseudomonadati</taxon>
        <taxon>Bacteroidota</taxon>
        <taxon>Cytophagia</taxon>
        <taxon>Cytophagales</taxon>
        <taxon>Hymenobacteraceae</taxon>
        <taxon>Hymenobacter</taxon>
    </lineage>
</organism>
<dbReference type="RefSeq" id="WP_073105359.1">
    <property type="nucleotide sequence ID" value="NZ_FQYN01000001.1"/>
</dbReference>
<dbReference type="OrthoDB" id="7060517at2"/>
<dbReference type="InterPro" id="IPR053825">
    <property type="entry name" value="DUF7009"/>
</dbReference>
<evidence type="ECO:0000313" key="2">
    <source>
        <dbReference type="Proteomes" id="UP000184418"/>
    </source>
</evidence>
<sequence length="107" mass="11631">MKLRFEVNSLRLRLSEAEVRQFAETGRVAVVVSLGPTAAESLTYALERVEAGELRVSGGAGTITVKVPAALANHWTTTDENGLTATLMVAENQPLRILVEKDLDCRH</sequence>
<reference evidence="1 2" key="1">
    <citation type="submission" date="2016-11" db="EMBL/GenBank/DDBJ databases">
        <authorList>
            <person name="Jaros S."/>
            <person name="Januszkiewicz K."/>
            <person name="Wedrychowicz H."/>
        </authorList>
    </citation>
    <scope>NUCLEOTIDE SEQUENCE [LARGE SCALE GENOMIC DNA]</scope>
    <source>
        <strain evidence="1 2">DSM 21074</strain>
    </source>
</reference>
<proteinExistence type="predicted"/>
<accession>A0A1M6AQF4</accession>
<evidence type="ECO:0000313" key="1">
    <source>
        <dbReference type="EMBL" id="SHI38548.1"/>
    </source>
</evidence>